<evidence type="ECO:0000313" key="2">
    <source>
        <dbReference type="EMBL" id="QHS81809.1"/>
    </source>
</evidence>
<dbReference type="InterPro" id="IPR043862">
    <property type="entry name" value="DUF5824"/>
</dbReference>
<evidence type="ECO:0000259" key="1">
    <source>
        <dbReference type="Pfam" id="PF19141"/>
    </source>
</evidence>
<dbReference type="EMBL" id="MN740760">
    <property type="protein sequence ID" value="QHS81809.1"/>
    <property type="molecule type" value="Genomic_DNA"/>
</dbReference>
<sequence>MTNTKTRKKLWPPKYYRGLTRKAAEQRRKEIGKFGSMDWKDPKAYVGFKTDMGVQTKPSSYTSQFKKMFPDALSLEEKAKATGVPVRYLRESYNRGLAAWRTGHRPGASQQAWGYARVHSLLLKGKTFHTADADIARRAIKESPSAKKWFSKIK</sequence>
<reference evidence="2" key="1">
    <citation type="journal article" date="2020" name="Nature">
        <title>Giant virus diversity and host interactions through global metagenomics.</title>
        <authorList>
            <person name="Schulz F."/>
            <person name="Roux S."/>
            <person name="Paez-Espino D."/>
            <person name="Jungbluth S."/>
            <person name="Walsh D.A."/>
            <person name="Denef V.J."/>
            <person name="McMahon K.D."/>
            <person name="Konstantinidis K.T."/>
            <person name="Eloe-Fadrosh E.A."/>
            <person name="Kyrpides N.C."/>
            <person name="Woyke T."/>
        </authorList>
    </citation>
    <scope>NUCLEOTIDE SEQUENCE</scope>
    <source>
        <strain evidence="2">GVMAG-S-1101164-72</strain>
    </source>
</reference>
<dbReference type="AlphaFoldDB" id="A0A6C0APQ2"/>
<name>A0A6C0APQ2_9ZZZZ</name>
<accession>A0A6C0APQ2</accession>
<feature type="domain" description="DUF5824" evidence="1">
    <location>
        <begin position="12"/>
        <end position="134"/>
    </location>
</feature>
<dbReference type="Pfam" id="PF19141">
    <property type="entry name" value="DUF5824"/>
    <property type="match status" value="1"/>
</dbReference>
<organism evidence="2">
    <name type="scientific">viral metagenome</name>
    <dbReference type="NCBI Taxonomy" id="1070528"/>
    <lineage>
        <taxon>unclassified sequences</taxon>
        <taxon>metagenomes</taxon>
        <taxon>organismal metagenomes</taxon>
    </lineage>
</organism>
<protein>
    <recommendedName>
        <fullName evidence="1">DUF5824 domain-containing protein</fullName>
    </recommendedName>
</protein>
<proteinExistence type="predicted"/>